<dbReference type="Proteomes" id="UP001597413">
    <property type="component" value="Unassembled WGS sequence"/>
</dbReference>
<name>A0ABW5ADT9_9RHOB</name>
<sequence>MLDLTNAAPRAVNNLVRPDKAFKVFAAPLYDHAGHKIDERVVRGVYRDDTNEVIATCGAAFKPVQHYQALDPVLDYFEGAGYAIEERKPTRHGLYDLAGKKGVFLTTGFAKNGAVMRTDIITGDFIQPTGSTGYLDKGPDTMLFKISVLNSHDGSLAVHINTSYERLICMNGMTRPSFKAGVYGKHTQNFSIEAMKRQIDNALSAMEADADTFGLWATTRLSQDKAAEVLKKTIAKQKARGQEPSFSERFVTAILDRFAREDQTVWGLYQAVTWWQTHAETKANSNALTTLINRENRVAQMLRTEEWKALAA</sequence>
<reference evidence="2" key="1">
    <citation type="journal article" date="2019" name="Int. J. Syst. Evol. Microbiol.">
        <title>The Global Catalogue of Microorganisms (GCM) 10K type strain sequencing project: providing services to taxonomists for standard genome sequencing and annotation.</title>
        <authorList>
            <consortium name="The Broad Institute Genomics Platform"/>
            <consortium name="The Broad Institute Genome Sequencing Center for Infectious Disease"/>
            <person name="Wu L."/>
            <person name="Ma J."/>
        </authorList>
    </citation>
    <scope>NUCLEOTIDE SEQUENCE [LARGE SCALE GENOMIC DNA]</scope>
    <source>
        <strain evidence="2">CCUG 55131</strain>
    </source>
</reference>
<evidence type="ECO:0000313" key="2">
    <source>
        <dbReference type="Proteomes" id="UP001597413"/>
    </source>
</evidence>
<organism evidence="1 2">
    <name type="scientific">Rhodobacter lacus</name>
    <dbReference type="NCBI Taxonomy" id="1641972"/>
    <lineage>
        <taxon>Bacteria</taxon>
        <taxon>Pseudomonadati</taxon>
        <taxon>Pseudomonadota</taxon>
        <taxon>Alphaproteobacteria</taxon>
        <taxon>Rhodobacterales</taxon>
        <taxon>Rhodobacter group</taxon>
        <taxon>Rhodobacter</taxon>
    </lineage>
</organism>
<dbReference type="InterPro" id="IPR026325">
    <property type="entry name" value="DUF932"/>
</dbReference>
<dbReference type="Pfam" id="PF06067">
    <property type="entry name" value="DUF932"/>
    <property type="match status" value="1"/>
</dbReference>
<evidence type="ECO:0000313" key="1">
    <source>
        <dbReference type="EMBL" id="MFD2175704.1"/>
    </source>
</evidence>
<protein>
    <submittedName>
        <fullName evidence="1">DUF932 domain-containing protein</fullName>
    </submittedName>
</protein>
<proteinExistence type="predicted"/>
<dbReference type="EMBL" id="JBHUIX010000018">
    <property type="protein sequence ID" value="MFD2175704.1"/>
    <property type="molecule type" value="Genomic_DNA"/>
</dbReference>
<comment type="caution">
    <text evidence="1">The sequence shown here is derived from an EMBL/GenBank/DDBJ whole genome shotgun (WGS) entry which is preliminary data.</text>
</comment>
<accession>A0ABW5ADT9</accession>
<keyword evidence="2" id="KW-1185">Reference proteome</keyword>
<gene>
    <name evidence="1" type="ORF">ACFSM0_16540</name>
</gene>
<dbReference type="RefSeq" id="WP_377393022.1">
    <property type="nucleotide sequence ID" value="NZ_JBHUIX010000018.1"/>
</dbReference>